<reference evidence="3 4" key="1">
    <citation type="submission" date="2018-06" db="EMBL/GenBank/DDBJ databases">
        <authorList>
            <consortium name="Pathogen Informatics"/>
            <person name="Doyle S."/>
        </authorList>
    </citation>
    <scope>NUCLEOTIDE SEQUENCE [LARGE SCALE GENOMIC DNA]</scope>
    <source>
        <strain evidence="3 4">NCTC11532</strain>
    </source>
</reference>
<keyword evidence="3" id="KW-0255">Endonuclease</keyword>
<sequence>MKTQEKGRIAEDKALTYLKNQGFELITQNYSCRMGEIDLIMRDKEHLVFIEVRSRISGNFGGAIASINSKKRIKILNTASYFMLEHKKHHQCAMRFDVVCIDGKTASINWIKDAFGADY</sequence>
<protein>
    <recommendedName>
        <fullName evidence="2">UPF0102 protein NCTC11532_03086</fullName>
    </recommendedName>
</protein>
<evidence type="ECO:0000313" key="4">
    <source>
        <dbReference type="Proteomes" id="UP000255297"/>
    </source>
</evidence>
<dbReference type="InterPro" id="IPR003509">
    <property type="entry name" value="UPF0102_YraN-like"/>
</dbReference>
<dbReference type="Pfam" id="PF02021">
    <property type="entry name" value="UPF0102"/>
    <property type="match status" value="1"/>
</dbReference>
<dbReference type="HAMAP" id="MF_00048">
    <property type="entry name" value="UPF0102"/>
    <property type="match status" value="1"/>
</dbReference>
<dbReference type="RefSeq" id="WP_031566751.1">
    <property type="nucleotide sequence ID" value="NZ_CAAAIS010000014.1"/>
</dbReference>
<dbReference type="OrthoDB" id="9794876at2"/>
<evidence type="ECO:0000313" key="3">
    <source>
        <dbReference type="EMBL" id="STY31825.1"/>
    </source>
</evidence>
<accession>A0A378M341</accession>
<proteinExistence type="inferred from homology"/>
<keyword evidence="3" id="KW-0378">Hydrolase</keyword>
<dbReference type="EMBL" id="UGPB01000001">
    <property type="protein sequence ID" value="STY31825.1"/>
    <property type="molecule type" value="Genomic_DNA"/>
</dbReference>
<dbReference type="SUPFAM" id="SSF52980">
    <property type="entry name" value="Restriction endonuclease-like"/>
    <property type="match status" value="1"/>
</dbReference>
<dbReference type="Proteomes" id="UP000255297">
    <property type="component" value="Unassembled WGS sequence"/>
</dbReference>
<gene>
    <name evidence="3" type="ORF">NCTC11532_03086</name>
</gene>
<keyword evidence="3" id="KW-0540">Nuclease</keyword>
<dbReference type="GO" id="GO:0004519">
    <property type="term" value="F:endonuclease activity"/>
    <property type="evidence" value="ECO:0007669"/>
    <property type="project" value="UniProtKB-KW"/>
</dbReference>
<keyword evidence="4" id="KW-1185">Reference proteome</keyword>
<dbReference type="AlphaFoldDB" id="A0A378M341"/>
<dbReference type="PANTHER" id="PTHR34039:SF1">
    <property type="entry name" value="UPF0102 PROTEIN YRAN"/>
    <property type="match status" value="1"/>
</dbReference>
<dbReference type="InterPro" id="IPR011856">
    <property type="entry name" value="tRNA_endonuc-like_dom_sf"/>
</dbReference>
<comment type="similarity">
    <text evidence="1 2">Belongs to the UPF0102 family.</text>
</comment>
<evidence type="ECO:0000256" key="2">
    <source>
        <dbReference type="HAMAP-Rule" id="MF_00048"/>
    </source>
</evidence>
<dbReference type="STRING" id="1122170.GCA_000701265_01549"/>
<name>A0A378M341_9GAMM</name>
<dbReference type="NCBIfam" id="TIGR00252">
    <property type="entry name" value="YraN family protein"/>
    <property type="match status" value="1"/>
</dbReference>
<organism evidence="3 4">
    <name type="scientific">Legionella wadsworthii</name>
    <dbReference type="NCBI Taxonomy" id="28088"/>
    <lineage>
        <taxon>Bacteria</taxon>
        <taxon>Pseudomonadati</taxon>
        <taxon>Pseudomonadota</taxon>
        <taxon>Gammaproteobacteria</taxon>
        <taxon>Legionellales</taxon>
        <taxon>Legionellaceae</taxon>
        <taxon>Legionella</taxon>
    </lineage>
</organism>
<dbReference type="NCBIfam" id="NF009150">
    <property type="entry name" value="PRK12497.1-3"/>
    <property type="match status" value="1"/>
</dbReference>
<evidence type="ECO:0000256" key="1">
    <source>
        <dbReference type="ARBA" id="ARBA00006738"/>
    </source>
</evidence>
<dbReference type="InterPro" id="IPR011335">
    <property type="entry name" value="Restrct_endonuc-II-like"/>
</dbReference>
<dbReference type="Gene3D" id="3.40.1350.10">
    <property type="match status" value="1"/>
</dbReference>
<dbReference type="PANTHER" id="PTHR34039">
    <property type="entry name" value="UPF0102 PROTEIN YRAN"/>
    <property type="match status" value="1"/>
</dbReference>
<dbReference type="GO" id="GO:0003676">
    <property type="term" value="F:nucleic acid binding"/>
    <property type="evidence" value="ECO:0007669"/>
    <property type="project" value="InterPro"/>
</dbReference>